<dbReference type="EMBL" id="SNXZ01000004">
    <property type="protein sequence ID" value="TDP96295.1"/>
    <property type="molecule type" value="Genomic_DNA"/>
</dbReference>
<evidence type="ECO:0000313" key="1">
    <source>
        <dbReference type="EMBL" id="TDP96295.1"/>
    </source>
</evidence>
<comment type="caution">
    <text evidence="1">The sequence shown here is derived from an EMBL/GenBank/DDBJ whole genome shotgun (WGS) entry which is preliminary data.</text>
</comment>
<dbReference type="GO" id="GO:0003677">
    <property type="term" value="F:DNA binding"/>
    <property type="evidence" value="ECO:0007669"/>
    <property type="project" value="UniProtKB-KW"/>
</dbReference>
<dbReference type="SUPFAM" id="SSF142906">
    <property type="entry name" value="YjbR-like"/>
    <property type="match status" value="1"/>
</dbReference>
<dbReference type="AlphaFoldDB" id="A0A4R6SBN1"/>
<organism evidence="1 2">
    <name type="scientific">Labedaea rhizosphaerae</name>
    <dbReference type="NCBI Taxonomy" id="598644"/>
    <lineage>
        <taxon>Bacteria</taxon>
        <taxon>Bacillati</taxon>
        <taxon>Actinomycetota</taxon>
        <taxon>Actinomycetes</taxon>
        <taxon>Pseudonocardiales</taxon>
        <taxon>Pseudonocardiaceae</taxon>
        <taxon>Labedaea</taxon>
    </lineage>
</organism>
<dbReference type="RefSeq" id="WP_133851665.1">
    <property type="nucleotide sequence ID" value="NZ_SNXZ01000004.1"/>
</dbReference>
<proteinExistence type="predicted"/>
<accession>A0A4R6SBN1</accession>
<dbReference type="Gene3D" id="3.90.1150.30">
    <property type="match status" value="1"/>
</dbReference>
<protein>
    <submittedName>
        <fullName evidence="1">Putative DNA-binding protein (MmcQ/YjbR family)</fullName>
    </submittedName>
</protein>
<dbReference type="InterPro" id="IPR058532">
    <property type="entry name" value="YjbR/MT2646/Rv2570-like"/>
</dbReference>
<sequence length="123" mass="13704">MASPPLDRLRALCLALPEATEKLSHGSPTWFVKKVFVMYVDDHHGDGITGFWCAAPPGVQEELVAEEPDRFFRPPYVGHRGWLGVRLDGEVDWAEIGEIVVDAYRCVAPKKLVAELESRRSSG</sequence>
<keyword evidence="2" id="KW-1185">Reference proteome</keyword>
<dbReference type="Proteomes" id="UP000295444">
    <property type="component" value="Unassembled WGS sequence"/>
</dbReference>
<dbReference type="OrthoDB" id="8479417at2"/>
<reference evidence="1 2" key="1">
    <citation type="submission" date="2019-03" db="EMBL/GenBank/DDBJ databases">
        <title>Genomic Encyclopedia of Type Strains, Phase IV (KMG-IV): sequencing the most valuable type-strain genomes for metagenomic binning, comparative biology and taxonomic classification.</title>
        <authorList>
            <person name="Goeker M."/>
        </authorList>
    </citation>
    <scope>NUCLEOTIDE SEQUENCE [LARGE SCALE GENOMIC DNA]</scope>
    <source>
        <strain evidence="1 2">DSM 45361</strain>
    </source>
</reference>
<evidence type="ECO:0000313" key="2">
    <source>
        <dbReference type="Proteomes" id="UP000295444"/>
    </source>
</evidence>
<dbReference type="InterPro" id="IPR038056">
    <property type="entry name" value="YjbR-like_sf"/>
</dbReference>
<name>A0A4R6SBN1_LABRH</name>
<dbReference type="Pfam" id="PF04237">
    <property type="entry name" value="YjbR"/>
    <property type="match status" value="1"/>
</dbReference>
<gene>
    <name evidence="1" type="ORF">EV186_104279</name>
</gene>
<keyword evidence="1" id="KW-0238">DNA-binding</keyword>